<proteinExistence type="predicted"/>
<gene>
    <name evidence="1" type="ORF">MCHLDSM_01449</name>
</gene>
<dbReference type="EMBL" id="JYNL01000010">
    <property type="protein sequence ID" value="KMO82297.1"/>
    <property type="molecule type" value="Genomic_DNA"/>
</dbReference>
<keyword evidence="2" id="KW-1185">Reference proteome</keyword>
<name>A0A0J6WKR0_9MYCO</name>
<reference evidence="1 2" key="1">
    <citation type="journal article" date="2015" name="Genome Biol. Evol.">
        <title>Characterization of Three Mycobacterium spp. with Potential Use in Bioremediation by Genome Sequencing and Comparative Genomics.</title>
        <authorList>
            <person name="Das S."/>
            <person name="Pettersson B.M."/>
            <person name="Behra P.R."/>
            <person name="Ramesh M."/>
            <person name="Dasgupta S."/>
            <person name="Bhattacharya A."/>
            <person name="Kirsebom L.A."/>
        </authorList>
    </citation>
    <scope>NUCLEOTIDE SEQUENCE [LARGE SCALE GENOMIC DNA]</scope>
    <source>
        <strain evidence="1 2">DSM 43826</strain>
    </source>
</reference>
<comment type="caution">
    <text evidence="1">The sequence shown here is derived from an EMBL/GenBank/DDBJ whole genome shotgun (WGS) entry which is preliminary data.</text>
</comment>
<dbReference type="InterPro" id="IPR027417">
    <property type="entry name" value="P-loop_NTPase"/>
</dbReference>
<dbReference type="Proteomes" id="UP000036513">
    <property type="component" value="Unassembled WGS sequence"/>
</dbReference>
<dbReference type="Gene3D" id="3.40.50.300">
    <property type="entry name" value="P-loop containing nucleotide triphosphate hydrolases"/>
    <property type="match status" value="1"/>
</dbReference>
<evidence type="ECO:0008006" key="3">
    <source>
        <dbReference type="Google" id="ProtNLM"/>
    </source>
</evidence>
<dbReference type="SMR" id="A0A0J6WKR0"/>
<sequence>MRTRTRPATAPTFSRVPDGSDLTGRDCVELAAAYGVPLDGWQADIVRGILRESDGTWSASQAGVVVARQSGKGQILLALELFGLFELGEQILHTAHAVKTSSDAFRRLWSVIQSDADLAGRVRRHSQMIGAEYVELDTGARIAFTTRSASAGRGLTIDRLIVDEAEDLPAAEVGALQPTVYSRPRAQSLFFGTAPGPTHDSEAFTTMRKSARDGLNSRLAWWEWCAEWGDDIDDHDVWIRTNPAVATGRVPLQAIIDDRAVLPPDTFRAERLSMWVPRAAGDQVFDASVWEALTDPSSVPAADLAIGVDAGPSRDAATVCVAGRRKDGRLHVEWYMTAPGVTWLPGWIAGHIGPRVRAVVIDERGALAELDWTGARVRPTRVGHRDVAIAAGQFVDAVADDELKHRGQVELSRGVLAAKQRPMLGGQAFGWDRKAPGSSALIAASLALWGVGCVRPARPYGRRTSQREAIILS</sequence>
<dbReference type="AlphaFoldDB" id="A0A0J6WKR0"/>
<protein>
    <recommendedName>
        <fullName evidence="3">Phage Terminase</fullName>
    </recommendedName>
</protein>
<organism evidence="1 2">
    <name type="scientific">Mycolicibacterium chlorophenolicum</name>
    <dbReference type="NCBI Taxonomy" id="37916"/>
    <lineage>
        <taxon>Bacteria</taxon>
        <taxon>Bacillati</taxon>
        <taxon>Actinomycetota</taxon>
        <taxon>Actinomycetes</taxon>
        <taxon>Mycobacteriales</taxon>
        <taxon>Mycobacteriaceae</taxon>
        <taxon>Mycolicibacterium</taxon>
    </lineage>
</organism>
<accession>A0A0J6WKR0</accession>
<evidence type="ECO:0000313" key="1">
    <source>
        <dbReference type="EMBL" id="KMO82297.1"/>
    </source>
</evidence>
<evidence type="ECO:0000313" key="2">
    <source>
        <dbReference type="Proteomes" id="UP000036513"/>
    </source>
</evidence>
<dbReference type="PATRIC" id="fig|37916.4.peg.1346"/>